<dbReference type="AlphaFoldDB" id="D0ERS8"/>
<feature type="non-terminal residue" evidence="1">
    <location>
        <position position="1"/>
    </location>
</feature>
<evidence type="ECO:0000313" key="1">
    <source>
        <dbReference type="EMBL" id="ACX46526.1"/>
    </source>
</evidence>
<sequence>TSDETIAASVATKNGVLAKRFLRAQGPPDEERGRLKDVFEKVKRLARYNKWIFSDKSPDWVDKKYPQFSQGYEKFWENRLVGGGKYA</sequence>
<proteinExistence type="predicted"/>
<reference evidence="1" key="1">
    <citation type="journal article" date="2009" name="Plant Cell">
        <title>In planta expression screens of Phytophthora infestans RXLR effectors reveal diverse phenotypes, including activation of the Solanum bulbocastanum disease resistance protein Rpi-blb2.</title>
        <authorList>
            <person name="Oh S.K."/>
            <person name="Young C."/>
            <person name="Lee M."/>
            <person name="Oliva R."/>
            <person name="Bozkurt T.O."/>
            <person name="Cano L.M."/>
            <person name="Win J."/>
            <person name="Bos J.I."/>
            <person name="Liu H.Y."/>
            <person name="van Damme M."/>
            <person name="Morgan W."/>
            <person name="Choi D."/>
            <person name="Van der Vossen E.A."/>
            <person name="Vleeshouwers V.G."/>
            <person name="Kamoun S."/>
        </authorList>
    </citation>
    <scope>NUCLEOTIDE SEQUENCE</scope>
    <source>
        <strain evidence="1">88069</strain>
    </source>
</reference>
<organism evidence="1">
    <name type="scientific">Phytophthora infestans</name>
    <name type="common">Potato late blight agent</name>
    <name type="synonym">Botrytis infestans</name>
    <dbReference type="NCBI Taxonomy" id="4787"/>
    <lineage>
        <taxon>Eukaryota</taxon>
        <taxon>Sar</taxon>
        <taxon>Stramenopiles</taxon>
        <taxon>Oomycota</taxon>
        <taxon>Peronosporomycetes</taxon>
        <taxon>Peronosporales</taxon>
        <taxon>Peronosporaceae</taxon>
        <taxon>Phytophthora</taxon>
    </lineage>
</organism>
<name>D0ERS8_PHYIN</name>
<accession>D0ERS8</accession>
<protein>
    <submittedName>
        <fullName evidence="1">Putative RXLR effector PEXRD4_53_1</fullName>
    </submittedName>
</protein>
<dbReference type="EMBL" id="GQ869416">
    <property type="protein sequence ID" value="ACX46526.1"/>
    <property type="molecule type" value="Genomic_DNA"/>
</dbReference>